<dbReference type="PANTHER" id="PTHR12100">
    <property type="entry name" value="SEC10"/>
    <property type="match status" value="1"/>
</dbReference>
<proteinExistence type="inferred from homology"/>
<evidence type="ECO:0000313" key="10">
    <source>
        <dbReference type="Proteomes" id="UP000240830"/>
    </source>
</evidence>
<evidence type="ECO:0000256" key="1">
    <source>
        <dbReference type="ARBA" id="ARBA00006572"/>
    </source>
</evidence>
<dbReference type="InterPro" id="IPR048627">
    <property type="entry name" value="Sec10_HB"/>
</dbReference>
<dbReference type="GO" id="GO:0000145">
    <property type="term" value="C:exocyst"/>
    <property type="evidence" value="ECO:0007669"/>
    <property type="project" value="TreeGrafter"/>
</dbReference>
<dbReference type="EMBL" id="MTSL01000054">
    <property type="protein sequence ID" value="PJF19532.1"/>
    <property type="molecule type" value="Genomic_DNA"/>
</dbReference>
<evidence type="ECO:0000259" key="8">
    <source>
        <dbReference type="Pfam" id="PF20667"/>
    </source>
</evidence>
<dbReference type="SUPFAM" id="SSF52833">
    <property type="entry name" value="Thioredoxin-like"/>
    <property type="match status" value="1"/>
</dbReference>
<dbReference type="GO" id="GO:0006893">
    <property type="term" value="P:Golgi to plasma membrane transport"/>
    <property type="evidence" value="ECO:0007669"/>
    <property type="project" value="TreeGrafter"/>
</dbReference>
<evidence type="ECO:0000256" key="3">
    <source>
        <dbReference type="ARBA" id="ARBA00022483"/>
    </source>
</evidence>
<dbReference type="Pfam" id="PF20667">
    <property type="entry name" value="Sec10_N"/>
    <property type="match status" value="1"/>
</dbReference>
<dbReference type="InterPro" id="IPR002109">
    <property type="entry name" value="Glutaredoxin"/>
</dbReference>
<dbReference type="PANTHER" id="PTHR12100:SF0">
    <property type="entry name" value="EXOCYST COMPLEX COMPONENT 5"/>
    <property type="match status" value="1"/>
</dbReference>
<dbReference type="Proteomes" id="UP000240830">
    <property type="component" value="Unassembled WGS sequence"/>
</dbReference>
<keyword evidence="5" id="KW-0732">Signal</keyword>
<comment type="similarity">
    <text evidence="1">Belongs to the SEC10 family.</text>
</comment>
<evidence type="ECO:0000259" key="7">
    <source>
        <dbReference type="Pfam" id="PF07393"/>
    </source>
</evidence>
<feature type="domain" description="Exocyst complex component Sec10-like alpha-helical bundle" evidence="7">
    <location>
        <begin position="268"/>
        <end position="737"/>
    </location>
</feature>
<feature type="domain" description="Exocyst complex component Sec10-like alpha-helical bundle" evidence="7">
    <location>
        <begin position="744"/>
        <end position="820"/>
    </location>
</feature>
<dbReference type="InterPro" id="IPR009976">
    <property type="entry name" value="Sec10-like"/>
</dbReference>
<evidence type="ECO:0000256" key="2">
    <source>
        <dbReference type="ARBA" id="ARBA00022448"/>
    </source>
</evidence>
<dbReference type="GO" id="GO:0006887">
    <property type="term" value="P:exocytosis"/>
    <property type="evidence" value="ECO:0007669"/>
    <property type="project" value="UniProtKB-KW"/>
</dbReference>
<sequence length="835" mass="93522">MNTSRNNLTFAAIVFIITALVVLVHSKQHKPSAGAASANVLAPSALVKQTINSAKVVIFSKSYCPYCMGVKKIFEQMGQTYHAIELDTREFTNQRTVPNVFINGTAVAPSNGSDAKVREFIEQVAQTAEKTQVVSLGNAETQTLIPYINAFEESLIENRSLQDTLETRVVRLDDSIADETGELHVKVQAMGESLVGLFSSFKRLEETFEHSQSVASRSGKLIESLYRLRRRSMDAKELFLIVSDMAAGKGASRLNAILDSASSETRLHGSKIMRRLKLIGDLVVKYEENLLEEFHNAFEENDMAQMRLAASLLMKYNGGQSCVQSFVAQHAFFVEPVQTESIRSQYHPSRMVTFLDLGKLPEPDEALMSLFEQIAQTAEADWQYLEAVFEEPLAVMNYLMQRIFREPVQVHIDEVLKQAKSHSELAYLRTLFASYKATLTLIKRLGASYARHIKETAAHSSEIAEVGVEGTISMVNSQLSGLMEDLFSSHVKTGGYLELEQRVSQELYSLANTPLLSYLQLRRSASRNVISSVFSRGKESAPGSPRASTTTGEVLILFSDGQPLIRKGEGENGIPSEEVVNHCLAIHAELAARLFILLPTDRRGPALEQSMKVLLTNLLERYIEASLDCSLESVDASLGLHPRSFEVIQASCRILSIILLYCHKHFLPLIVTASSISYRNMVQNKTDAAGRITEKIDRLLRKELESSLKWIEDQLLAKQRKSDFKPHPDDLEALMGPSQVGLGKVSFDLKKYRALVDEMAPAANILRDRFDMLWELGHLFVVRPENLRSVMQEGHLGRLDVKLIYPYISQRADYAQAKIDLLFPDMEKSFSRLFL</sequence>
<dbReference type="InterPro" id="IPR011767">
    <property type="entry name" value="GLR_AS"/>
</dbReference>
<dbReference type="InterPro" id="IPR036249">
    <property type="entry name" value="Thioredoxin-like_sf"/>
</dbReference>
<dbReference type="Gene3D" id="3.40.30.10">
    <property type="entry name" value="Glutaredoxin"/>
    <property type="match status" value="1"/>
</dbReference>
<gene>
    <name evidence="9" type="ORF">PSACC_00653</name>
</gene>
<organism evidence="9 10">
    <name type="scientific">Paramicrosporidium saccamoebae</name>
    <dbReference type="NCBI Taxonomy" id="1246581"/>
    <lineage>
        <taxon>Eukaryota</taxon>
        <taxon>Fungi</taxon>
        <taxon>Fungi incertae sedis</taxon>
        <taxon>Cryptomycota</taxon>
        <taxon>Cryptomycota incertae sedis</taxon>
        <taxon>Paramicrosporidium</taxon>
    </lineage>
</organism>
<reference evidence="9 10" key="1">
    <citation type="submission" date="2016-10" db="EMBL/GenBank/DDBJ databases">
        <title>The genome of Paramicrosporidium saccamoebae is the missing link in understanding Cryptomycota and Microsporidia evolution.</title>
        <authorList>
            <person name="Quandt C.A."/>
            <person name="Beaudet D."/>
            <person name="Corsaro D."/>
            <person name="Michel R."/>
            <person name="Corradi N."/>
            <person name="James T."/>
        </authorList>
    </citation>
    <scope>NUCLEOTIDE SEQUENCE [LARGE SCALE GENOMIC DNA]</scope>
    <source>
        <strain evidence="9 10">KSL3</strain>
    </source>
</reference>
<keyword evidence="3" id="KW-0268">Exocytosis</keyword>
<dbReference type="PROSITE" id="PS00195">
    <property type="entry name" value="GLUTAREDOXIN_1"/>
    <property type="match status" value="1"/>
</dbReference>
<evidence type="ECO:0000259" key="6">
    <source>
        <dbReference type="Pfam" id="PF00462"/>
    </source>
</evidence>
<feature type="signal peptide" evidence="5">
    <location>
        <begin position="1"/>
        <end position="26"/>
    </location>
</feature>
<comment type="caution">
    <text evidence="9">The sequence shown here is derived from an EMBL/GenBank/DDBJ whole genome shotgun (WGS) entry which is preliminary data.</text>
</comment>
<name>A0A2H9TP69_9FUNG</name>
<dbReference type="STRING" id="1246581.A0A2H9TP69"/>
<feature type="chain" id="PRO_5016435688" evidence="5">
    <location>
        <begin position="27"/>
        <end position="835"/>
    </location>
</feature>
<feature type="domain" description="Glutaredoxin" evidence="6">
    <location>
        <begin position="56"/>
        <end position="106"/>
    </location>
</feature>
<dbReference type="AlphaFoldDB" id="A0A2H9TP69"/>
<keyword evidence="2" id="KW-0813">Transport</keyword>
<dbReference type="GO" id="GO:0016491">
    <property type="term" value="F:oxidoreductase activity"/>
    <property type="evidence" value="ECO:0007669"/>
    <property type="project" value="UniProtKB-ARBA"/>
</dbReference>
<dbReference type="OrthoDB" id="125856at2759"/>
<dbReference type="InterPro" id="IPR048625">
    <property type="entry name" value="Sec10_N"/>
</dbReference>
<evidence type="ECO:0000256" key="5">
    <source>
        <dbReference type="SAM" id="SignalP"/>
    </source>
</evidence>
<dbReference type="Pfam" id="PF00462">
    <property type="entry name" value="Glutaredoxin"/>
    <property type="match status" value="1"/>
</dbReference>
<evidence type="ECO:0000256" key="4">
    <source>
        <dbReference type="ARBA" id="ARBA00023054"/>
    </source>
</evidence>
<dbReference type="CDD" id="cd03419">
    <property type="entry name" value="GRX_GRXh_1_2_like"/>
    <property type="match status" value="1"/>
</dbReference>
<evidence type="ECO:0000313" key="9">
    <source>
        <dbReference type="EMBL" id="PJF19532.1"/>
    </source>
</evidence>
<accession>A0A2H9TP69</accession>
<protein>
    <submittedName>
        <fullName evidence="9">Uncharacterized protein</fullName>
    </submittedName>
</protein>
<feature type="domain" description="Exocyst complex component Sec10 N-terminal" evidence="8">
    <location>
        <begin position="146"/>
        <end position="253"/>
    </location>
</feature>
<dbReference type="Pfam" id="PF07393">
    <property type="entry name" value="Sec10_HB"/>
    <property type="match status" value="2"/>
</dbReference>
<dbReference type="PROSITE" id="PS51354">
    <property type="entry name" value="GLUTAREDOXIN_2"/>
    <property type="match status" value="1"/>
</dbReference>
<keyword evidence="4" id="KW-0175">Coiled coil</keyword>
<keyword evidence="10" id="KW-1185">Reference proteome</keyword>